<dbReference type="Proteomes" id="UP000237752">
    <property type="component" value="Unassembled WGS sequence"/>
</dbReference>
<keyword evidence="5 13" id="KW-1133">Transmembrane helix</keyword>
<feature type="transmembrane region" description="Helical" evidence="13">
    <location>
        <begin position="230"/>
        <end position="253"/>
    </location>
</feature>
<feature type="transmembrane region" description="Helical" evidence="13">
    <location>
        <begin position="121"/>
        <end position="144"/>
    </location>
</feature>
<evidence type="ECO:0000313" key="15">
    <source>
        <dbReference type="Proteomes" id="UP000237752"/>
    </source>
</evidence>
<evidence type="ECO:0000256" key="13">
    <source>
        <dbReference type="SAM" id="Phobius"/>
    </source>
</evidence>
<proteinExistence type="predicted"/>
<dbReference type="EMBL" id="PVUE01000002">
    <property type="protein sequence ID" value="PRZ43734.1"/>
    <property type="molecule type" value="Genomic_DNA"/>
</dbReference>
<sequence length="347" mass="36740">MIDGRVPEVARLPRAFSAAPDYPQRVRTPFVTSTVIRRLALANVVTNIGIVVSGGAVRLTGSGLGCSTWPKCTSDDLVPTSAMPIHTYIEFGNRLLTFVVAIVAIATFVAIRLAKPVRRDLSLLALLVGLGIPAQAVLGGITVLTGLNPYTVMAHFLVSVVLVGLATVLWRRTQLDERAPYLPARPWMRTFVVVLTATAFVTLALGTFVTGSGPHGGDPKAGRTGFDPALVSQLHADIVFLLVGLTVALVILVNVINVGQTARRAAYILLGVELAQGVIGYVQYFTGLPLALVELHMLGAALLTAAVANVVVQIAAPRGVPSDFGSTSRRDRDPFDPTRSQTSLPNP</sequence>
<reference evidence="14 15" key="1">
    <citation type="submission" date="2018-03" db="EMBL/GenBank/DDBJ databases">
        <title>Genomic Encyclopedia of Archaeal and Bacterial Type Strains, Phase II (KMG-II): from individual species to whole genera.</title>
        <authorList>
            <person name="Goeker M."/>
        </authorList>
    </citation>
    <scope>NUCLEOTIDE SEQUENCE [LARGE SCALE GENOMIC DNA]</scope>
    <source>
        <strain evidence="14 15">DSM 100065</strain>
    </source>
</reference>
<evidence type="ECO:0000256" key="12">
    <source>
        <dbReference type="SAM" id="MobiDB-lite"/>
    </source>
</evidence>
<comment type="pathway">
    <text evidence="11">Porphyrin-containing compound metabolism.</text>
</comment>
<keyword evidence="9 13" id="KW-0472">Membrane</keyword>
<comment type="subcellular location">
    <subcellularLocation>
        <location evidence="1">Membrane</location>
        <topology evidence="1">Multi-pass membrane protein</topology>
    </subcellularLocation>
</comment>
<dbReference type="Pfam" id="PF02628">
    <property type="entry name" value="COX15-CtaA"/>
    <property type="match status" value="1"/>
</dbReference>
<name>A0A2T1A5A2_9ACTN</name>
<gene>
    <name evidence="14" type="ORF">CLV47_102425</name>
</gene>
<evidence type="ECO:0000256" key="10">
    <source>
        <dbReference type="ARBA" id="ARBA00023157"/>
    </source>
</evidence>
<keyword evidence="7" id="KW-0408">Iron</keyword>
<evidence type="ECO:0000313" key="14">
    <source>
        <dbReference type="EMBL" id="PRZ43734.1"/>
    </source>
</evidence>
<keyword evidence="10" id="KW-1015">Disulfide bond</keyword>
<accession>A0A2T1A5A2</accession>
<protein>
    <submittedName>
        <fullName evidence="14">Cytochrome c oxidase assembly protein subunit 15</fullName>
    </submittedName>
</protein>
<organism evidence="14 15">
    <name type="scientific">Antricoccus suffuscus</name>
    <dbReference type="NCBI Taxonomy" id="1629062"/>
    <lineage>
        <taxon>Bacteria</taxon>
        <taxon>Bacillati</taxon>
        <taxon>Actinomycetota</taxon>
        <taxon>Actinomycetes</taxon>
        <taxon>Geodermatophilales</taxon>
        <taxon>Antricoccaceae</taxon>
        <taxon>Antricoccus</taxon>
    </lineage>
</organism>
<feature type="region of interest" description="Disordered" evidence="12">
    <location>
        <begin position="322"/>
        <end position="347"/>
    </location>
</feature>
<keyword evidence="8" id="KW-0350">Heme biosynthesis</keyword>
<feature type="transmembrane region" description="Helical" evidence="13">
    <location>
        <begin position="290"/>
        <end position="312"/>
    </location>
</feature>
<evidence type="ECO:0000256" key="6">
    <source>
        <dbReference type="ARBA" id="ARBA00023002"/>
    </source>
</evidence>
<evidence type="ECO:0000256" key="3">
    <source>
        <dbReference type="ARBA" id="ARBA00022692"/>
    </source>
</evidence>
<dbReference type="GO" id="GO:0016020">
    <property type="term" value="C:membrane"/>
    <property type="evidence" value="ECO:0007669"/>
    <property type="project" value="UniProtKB-SubCell"/>
</dbReference>
<feature type="transmembrane region" description="Helical" evidence="13">
    <location>
        <begin position="191"/>
        <end position="210"/>
    </location>
</feature>
<dbReference type="InterPro" id="IPR050450">
    <property type="entry name" value="COX15/CtaA_HemeA_synthase"/>
</dbReference>
<feature type="transmembrane region" description="Helical" evidence="13">
    <location>
        <begin position="95"/>
        <end position="114"/>
    </location>
</feature>
<evidence type="ECO:0000256" key="11">
    <source>
        <dbReference type="ARBA" id="ARBA00023444"/>
    </source>
</evidence>
<feature type="transmembrane region" description="Helical" evidence="13">
    <location>
        <begin position="265"/>
        <end position="284"/>
    </location>
</feature>
<keyword evidence="2" id="KW-1003">Cell membrane</keyword>
<comment type="caution">
    <text evidence="14">The sequence shown here is derived from an EMBL/GenBank/DDBJ whole genome shotgun (WGS) entry which is preliminary data.</text>
</comment>
<evidence type="ECO:0000256" key="9">
    <source>
        <dbReference type="ARBA" id="ARBA00023136"/>
    </source>
</evidence>
<dbReference type="PANTHER" id="PTHR35457">
    <property type="entry name" value="HEME A SYNTHASE"/>
    <property type="match status" value="1"/>
</dbReference>
<evidence type="ECO:0000256" key="8">
    <source>
        <dbReference type="ARBA" id="ARBA00023133"/>
    </source>
</evidence>
<evidence type="ECO:0000256" key="7">
    <source>
        <dbReference type="ARBA" id="ARBA00023004"/>
    </source>
</evidence>
<keyword evidence="4" id="KW-0479">Metal-binding</keyword>
<dbReference type="PANTHER" id="PTHR35457:SF1">
    <property type="entry name" value="HEME A SYNTHASE"/>
    <property type="match status" value="1"/>
</dbReference>
<evidence type="ECO:0000256" key="4">
    <source>
        <dbReference type="ARBA" id="ARBA00022723"/>
    </source>
</evidence>
<keyword evidence="3 13" id="KW-0812">Transmembrane</keyword>
<keyword evidence="15" id="KW-1185">Reference proteome</keyword>
<feature type="transmembrane region" description="Helical" evidence="13">
    <location>
        <begin position="150"/>
        <end position="170"/>
    </location>
</feature>
<evidence type="ECO:0000256" key="2">
    <source>
        <dbReference type="ARBA" id="ARBA00022475"/>
    </source>
</evidence>
<dbReference type="GO" id="GO:0046872">
    <property type="term" value="F:metal ion binding"/>
    <property type="evidence" value="ECO:0007669"/>
    <property type="project" value="UniProtKB-KW"/>
</dbReference>
<dbReference type="GO" id="GO:0006784">
    <property type="term" value="P:heme A biosynthetic process"/>
    <property type="evidence" value="ECO:0007669"/>
    <property type="project" value="InterPro"/>
</dbReference>
<dbReference type="InterPro" id="IPR003780">
    <property type="entry name" value="COX15/CtaA_fam"/>
</dbReference>
<feature type="compositionally biased region" description="Polar residues" evidence="12">
    <location>
        <begin position="338"/>
        <end position="347"/>
    </location>
</feature>
<dbReference type="GO" id="GO:0016491">
    <property type="term" value="F:oxidoreductase activity"/>
    <property type="evidence" value="ECO:0007669"/>
    <property type="project" value="UniProtKB-KW"/>
</dbReference>
<keyword evidence="6" id="KW-0560">Oxidoreductase</keyword>
<evidence type="ECO:0000256" key="1">
    <source>
        <dbReference type="ARBA" id="ARBA00004141"/>
    </source>
</evidence>
<evidence type="ECO:0000256" key="5">
    <source>
        <dbReference type="ARBA" id="ARBA00022989"/>
    </source>
</evidence>
<dbReference type="AlphaFoldDB" id="A0A2T1A5A2"/>